<gene>
    <name evidence="3" type="ORF">US50_C0063G0005</name>
</gene>
<dbReference type="InterPro" id="IPR035911">
    <property type="entry name" value="MurE/MurF_N"/>
</dbReference>
<dbReference type="PANTHER" id="PTHR23135:SF4">
    <property type="entry name" value="UDP-N-ACETYLMURAMOYL-L-ALANYL-D-GLUTAMATE--2,6-DIAMINOPIMELATE LIGASE MURE HOMOLOG, CHLOROPLASTIC"/>
    <property type="match status" value="1"/>
</dbReference>
<dbReference type="SUPFAM" id="SSF53623">
    <property type="entry name" value="MurD-like peptide ligases, catalytic domain"/>
    <property type="match status" value="1"/>
</dbReference>
<accession>A0A0G0K0E5</accession>
<evidence type="ECO:0000259" key="1">
    <source>
        <dbReference type="Pfam" id="PF01225"/>
    </source>
</evidence>
<dbReference type="Gene3D" id="3.40.1390.10">
    <property type="entry name" value="MurE/MurF, N-terminal domain"/>
    <property type="match status" value="1"/>
</dbReference>
<sequence>MNLKTLIRGIEVKEIIGMEDPEVSNLFLDSQKVEPGGCFFAVRGKKTDGHEYISQAIAGGAKVVVCERLPQNINDDVTYVLVESTQKVVGSIASSFYDYPSKKMKIIGVTGTNGKTTITALLYQLFELLGEKAGLIGTVENYIHKQKIESWRLALMLSIKIG</sequence>
<dbReference type="SUPFAM" id="SSF63418">
    <property type="entry name" value="MurE/MurF N-terminal domain"/>
    <property type="match status" value="1"/>
</dbReference>
<reference evidence="3 4" key="1">
    <citation type="journal article" date="2015" name="Nature">
        <title>rRNA introns, odd ribosomes, and small enigmatic genomes across a large radiation of phyla.</title>
        <authorList>
            <person name="Brown C.T."/>
            <person name="Hug L.A."/>
            <person name="Thomas B.C."/>
            <person name="Sharon I."/>
            <person name="Castelle C.J."/>
            <person name="Singh A."/>
            <person name="Wilkins M.J."/>
            <person name="Williams K.H."/>
            <person name="Banfield J.F."/>
        </authorList>
    </citation>
    <scope>NUCLEOTIDE SEQUENCE [LARGE SCALE GENOMIC DNA]</scope>
</reference>
<dbReference type="Pfam" id="PF01225">
    <property type="entry name" value="Mur_ligase"/>
    <property type="match status" value="1"/>
</dbReference>
<organism evidence="3 4">
    <name type="scientific">Candidatus Nomurabacteria bacterium GW2011_GWB1_37_5</name>
    <dbReference type="NCBI Taxonomy" id="1618742"/>
    <lineage>
        <taxon>Bacteria</taxon>
        <taxon>Candidatus Nomuraibacteriota</taxon>
    </lineage>
</organism>
<dbReference type="GO" id="GO:0016881">
    <property type="term" value="F:acid-amino acid ligase activity"/>
    <property type="evidence" value="ECO:0007669"/>
    <property type="project" value="InterPro"/>
</dbReference>
<dbReference type="InterPro" id="IPR000713">
    <property type="entry name" value="Mur_ligase_N"/>
</dbReference>
<keyword evidence="3" id="KW-0436">Ligase</keyword>
<dbReference type="EMBL" id="LBTF01000063">
    <property type="protein sequence ID" value="KKQ34086.1"/>
    <property type="molecule type" value="Genomic_DNA"/>
</dbReference>
<dbReference type="InterPro" id="IPR013221">
    <property type="entry name" value="Mur_ligase_cen"/>
</dbReference>
<name>A0A0G0K0E5_9BACT</name>
<evidence type="ECO:0000259" key="2">
    <source>
        <dbReference type="Pfam" id="PF08245"/>
    </source>
</evidence>
<evidence type="ECO:0000313" key="4">
    <source>
        <dbReference type="Proteomes" id="UP000033876"/>
    </source>
</evidence>
<protein>
    <submittedName>
        <fullName evidence="3">UDP-N-acetylmuramoyl-L-alanyl-D-glutamate-2, 6-diaminopimelate ligase</fullName>
    </submittedName>
</protein>
<dbReference type="Proteomes" id="UP000033876">
    <property type="component" value="Unassembled WGS sequence"/>
</dbReference>
<dbReference type="PANTHER" id="PTHR23135">
    <property type="entry name" value="MUR LIGASE FAMILY MEMBER"/>
    <property type="match status" value="1"/>
</dbReference>
<dbReference type="Pfam" id="PF08245">
    <property type="entry name" value="Mur_ligase_M"/>
    <property type="match status" value="1"/>
</dbReference>
<evidence type="ECO:0000313" key="3">
    <source>
        <dbReference type="EMBL" id="KKQ34086.1"/>
    </source>
</evidence>
<proteinExistence type="predicted"/>
<dbReference type="InterPro" id="IPR036565">
    <property type="entry name" value="Mur-like_cat_sf"/>
</dbReference>
<feature type="domain" description="Mur ligase central" evidence="2">
    <location>
        <begin position="109"/>
        <end position="146"/>
    </location>
</feature>
<feature type="domain" description="Mur ligase N-terminal catalytic" evidence="1">
    <location>
        <begin position="23"/>
        <end position="97"/>
    </location>
</feature>
<dbReference type="AlphaFoldDB" id="A0A0G0K0E5"/>
<dbReference type="Gene3D" id="3.40.1190.10">
    <property type="entry name" value="Mur-like, catalytic domain"/>
    <property type="match status" value="1"/>
</dbReference>
<dbReference type="GO" id="GO:0005524">
    <property type="term" value="F:ATP binding"/>
    <property type="evidence" value="ECO:0007669"/>
    <property type="project" value="InterPro"/>
</dbReference>
<comment type="caution">
    <text evidence="3">The sequence shown here is derived from an EMBL/GenBank/DDBJ whole genome shotgun (WGS) entry which is preliminary data.</text>
</comment>